<evidence type="ECO:0000313" key="3">
    <source>
        <dbReference type="EMBL" id="CAE6461165.1"/>
    </source>
</evidence>
<name>A0A8H3GR37_9AGAM</name>
<keyword evidence="2" id="KW-0732">Signal</keyword>
<protein>
    <recommendedName>
        <fullName evidence="5">GOLD domain-containing protein</fullName>
    </recommendedName>
</protein>
<evidence type="ECO:0008006" key="5">
    <source>
        <dbReference type="Google" id="ProtNLM"/>
    </source>
</evidence>
<comment type="caution">
    <text evidence="3">The sequence shown here is derived from an EMBL/GenBank/DDBJ whole genome shotgun (WGS) entry which is preliminary data.</text>
</comment>
<sequence>MRSGAALLSSTLVCAWTVLASHQCIIDPGPSSLPATCSSRLSALVPFDRYEERQYAEIALHYLDGTKNVISTTGYYPHCAPGGLGRHTVSSLRAQDTQPYKATWTRIRYISSLSESPCAQAIISEKVNAISVESLPADSSGGTPSSHAVSEMGHSDRPGKQLGAAVTSDDVGYVPIKRRATFGELCQLLMLFMVLGALHYASTQFAARLLAPPPTERRSPQCE</sequence>
<reference evidence="3" key="1">
    <citation type="submission" date="2021-01" db="EMBL/GenBank/DDBJ databases">
        <authorList>
            <person name="Kaushik A."/>
        </authorList>
    </citation>
    <scope>NUCLEOTIDE SEQUENCE</scope>
    <source>
        <strain evidence="3">AG4-R118</strain>
    </source>
</reference>
<feature type="chain" id="PRO_5034765247" description="GOLD domain-containing protein" evidence="2">
    <location>
        <begin position="21"/>
        <end position="223"/>
    </location>
</feature>
<dbReference type="AlphaFoldDB" id="A0A8H3GR37"/>
<dbReference type="Proteomes" id="UP000663888">
    <property type="component" value="Unassembled WGS sequence"/>
</dbReference>
<proteinExistence type="predicted"/>
<feature type="region of interest" description="Disordered" evidence="1">
    <location>
        <begin position="135"/>
        <end position="163"/>
    </location>
</feature>
<evidence type="ECO:0000313" key="4">
    <source>
        <dbReference type="Proteomes" id="UP000663888"/>
    </source>
</evidence>
<dbReference type="EMBL" id="CAJMWX010001052">
    <property type="protein sequence ID" value="CAE6461165.1"/>
    <property type="molecule type" value="Genomic_DNA"/>
</dbReference>
<organism evidence="3 4">
    <name type="scientific">Rhizoctonia solani</name>
    <dbReference type="NCBI Taxonomy" id="456999"/>
    <lineage>
        <taxon>Eukaryota</taxon>
        <taxon>Fungi</taxon>
        <taxon>Dikarya</taxon>
        <taxon>Basidiomycota</taxon>
        <taxon>Agaricomycotina</taxon>
        <taxon>Agaricomycetes</taxon>
        <taxon>Cantharellales</taxon>
        <taxon>Ceratobasidiaceae</taxon>
        <taxon>Rhizoctonia</taxon>
    </lineage>
</organism>
<evidence type="ECO:0000256" key="1">
    <source>
        <dbReference type="SAM" id="MobiDB-lite"/>
    </source>
</evidence>
<feature type="signal peptide" evidence="2">
    <location>
        <begin position="1"/>
        <end position="20"/>
    </location>
</feature>
<gene>
    <name evidence="3" type="ORF">RDB_LOCUS89459</name>
</gene>
<evidence type="ECO:0000256" key="2">
    <source>
        <dbReference type="SAM" id="SignalP"/>
    </source>
</evidence>
<accession>A0A8H3GR37</accession>